<reference evidence="1" key="1">
    <citation type="submission" date="2018-02" db="EMBL/GenBank/DDBJ databases">
        <title>Rhizophora mucronata_Transcriptome.</title>
        <authorList>
            <person name="Meera S.P."/>
            <person name="Sreeshan A."/>
            <person name="Augustine A."/>
        </authorList>
    </citation>
    <scope>NUCLEOTIDE SEQUENCE</scope>
    <source>
        <tissue evidence="1">Leaf</tissue>
    </source>
</reference>
<dbReference type="EMBL" id="GGEC01088110">
    <property type="protein sequence ID" value="MBX68594.1"/>
    <property type="molecule type" value="Transcribed_RNA"/>
</dbReference>
<dbReference type="AlphaFoldDB" id="A0A2P2QNY2"/>
<accession>A0A2P2QNY2</accession>
<name>A0A2P2QNY2_RHIMU</name>
<evidence type="ECO:0000313" key="1">
    <source>
        <dbReference type="EMBL" id="MBX68594.1"/>
    </source>
</evidence>
<sequence length="36" mass="4044">MLFSFNEHDALAIVVCQLLKRDFLVVIIGSRSAFCS</sequence>
<protein>
    <submittedName>
        <fullName evidence="1">Uncharacterized protein</fullName>
    </submittedName>
</protein>
<proteinExistence type="predicted"/>
<organism evidence="1">
    <name type="scientific">Rhizophora mucronata</name>
    <name type="common">Asiatic mangrove</name>
    <dbReference type="NCBI Taxonomy" id="61149"/>
    <lineage>
        <taxon>Eukaryota</taxon>
        <taxon>Viridiplantae</taxon>
        <taxon>Streptophyta</taxon>
        <taxon>Embryophyta</taxon>
        <taxon>Tracheophyta</taxon>
        <taxon>Spermatophyta</taxon>
        <taxon>Magnoliopsida</taxon>
        <taxon>eudicotyledons</taxon>
        <taxon>Gunneridae</taxon>
        <taxon>Pentapetalae</taxon>
        <taxon>rosids</taxon>
        <taxon>fabids</taxon>
        <taxon>Malpighiales</taxon>
        <taxon>Rhizophoraceae</taxon>
        <taxon>Rhizophora</taxon>
    </lineage>
</organism>